<dbReference type="EMBL" id="PPHD01005885">
    <property type="protein sequence ID" value="POI32429.1"/>
    <property type="molecule type" value="Genomic_DNA"/>
</dbReference>
<name>A0A2P4T7U0_BAMTH</name>
<evidence type="ECO:0000313" key="1">
    <source>
        <dbReference type="EMBL" id="POI32429.1"/>
    </source>
</evidence>
<reference evidence="1 2" key="1">
    <citation type="submission" date="2018-01" db="EMBL/GenBank/DDBJ databases">
        <title>Comparison of the Chinese Bamboo Partridge and Red Junglefowl genome sequences highlights the importance of demography in genome evolution.</title>
        <authorList>
            <person name="Tiley G.P."/>
            <person name="Kimball R.T."/>
            <person name="Braun E.L."/>
            <person name="Burleigh J.G."/>
        </authorList>
    </citation>
    <scope>NUCLEOTIDE SEQUENCE [LARGE SCALE GENOMIC DNA]</scope>
    <source>
        <strain evidence="1">RTK389</strain>
        <tissue evidence="1">Blood</tissue>
    </source>
</reference>
<keyword evidence="2" id="KW-1185">Reference proteome</keyword>
<protein>
    <submittedName>
        <fullName evidence="1">Uncharacterized protein</fullName>
    </submittedName>
</protein>
<dbReference type="Proteomes" id="UP000237246">
    <property type="component" value="Unassembled WGS sequence"/>
</dbReference>
<organism evidence="1 2">
    <name type="scientific">Bambusicola thoracicus</name>
    <name type="common">Chinese bamboo-partridge</name>
    <name type="synonym">Perdix thoracica</name>
    <dbReference type="NCBI Taxonomy" id="9083"/>
    <lineage>
        <taxon>Eukaryota</taxon>
        <taxon>Metazoa</taxon>
        <taxon>Chordata</taxon>
        <taxon>Craniata</taxon>
        <taxon>Vertebrata</taxon>
        <taxon>Euteleostomi</taxon>
        <taxon>Archelosauria</taxon>
        <taxon>Archosauria</taxon>
        <taxon>Dinosauria</taxon>
        <taxon>Saurischia</taxon>
        <taxon>Theropoda</taxon>
        <taxon>Coelurosauria</taxon>
        <taxon>Aves</taxon>
        <taxon>Neognathae</taxon>
        <taxon>Galloanserae</taxon>
        <taxon>Galliformes</taxon>
        <taxon>Phasianidae</taxon>
        <taxon>Perdicinae</taxon>
        <taxon>Bambusicola</taxon>
    </lineage>
</organism>
<accession>A0A2P4T7U0</accession>
<gene>
    <name evidence="1" type="ORF">CIB84_003816</name>
</gene>
<evidence type="ECO:0000313" key="2">
    <source>
        <dbReference type="Proteomes" id="UP000237246"/>
    </source>
</evidence>
<comment type="caution">
    <text evidence="1">The sequence shown here is derived from an EMBL/GenBank/DDBJ whole genome shotgun (WGS) entry which is preliminary data.</text>
</comment>
<sequence length="147" mass="15814">WRCQRGQPGSGGQVSPPAWNCLWEAEPDRSCCTRVRRIRASTHSLSKSSSSRISIWRVAVTDGCKGTSAFKKRTMGKKNLLGQDGIYTAPPSSEGSHHGKNPEGGSGFCCPKLCASPRHKPPPLLICQGHKSLSRPVFGNSCSSACF</sequence>
<feature type="non-terminal residue" evidence="1">
    <location>
        <position position="1"/>
    </location>
</feature>
<dbReference type="AlphaFoldDB" id="A0A2P4T7U0"/>
<proteinExistence type="predicted"/>